<dbReference type="AlphaFoldDB" id="A0AAD4S5P9"/>
<evidence type="ECO:0000313" key="3">
    <source>
        <dbReference type="EMBL" id="KAI3864089.1"/>
    </source>
</evidence>
<evidence type="ECO:0000256" key="2">
    <source>
        <dbReference type="SAM" id="MobiDB-lite"/>
    </source>
</evidence>
<evidence type="ECO:0000256" key="1">
    <source>
        <dbReference type="SAM" id="Coils"/>
    </source>
</evidence>
<sequence length="105" mass="11865">MNNIDQATMNGVIDPGGTQQGVNPAIMNHEDTEMEFVTAKNIGGNQIEKGFSSTSERVQYSYKDAFLSSSDCWNYRLQNSDLEELEEEFENLETTEERDGLDEDT</sequence>
<gene>
    <name evidence="3" type="ORF">MKW98_031681</name>
</gene>
<keyword evidence="1" id="KW-0175">Coiled coil</keyword>
<organism evidence="3 4">
    <name type="scientific">Papaver atlanticum</name>
    <dbReference type="NCBI Taxonomy" id="357466"/>
    <lineage>
        <taxon>Eukaryota</taxon>
        <taxon>Viridiplantae</taxon>
        <taxon>Streptophyta</taxon>
        <taxon>Embryophyta</taxon>
        <taxon>Tracheophyta</taxon>
        <taxon>Spermatophyta</taxon>
        <taxon>Magnoliopsida</taxon>
        <taxon>Ranunculales</taxon>
        <taxon>Papaveraceae</taxon>
        <taxon>Papaveroideae</taxon>
        <taxon>Papaver</taxon>
    </lineage>
</organism>
<proteinExistence type="predicted"/>
<evidence type="ECO:0000313" key="4">
    <source>
        <dbReference type="Proteomes" id="UP001202328"/>
    </source>
</evidence>
<dbReference type="EMBL" id="JAJJMB010014022">
    <property type="protein sequence ID" value="KAI3864089.1"/>
    <property type="molecule type" value="Genomic_DNA"/>
</dbReference>
<feature type="region of interest" description="Disordered" evidence="2">
    <location>
        <begin position="1"/>
        <end position="24"/>
    </location>
</feature>
<protein>
    <submittedName>
        <fullName evidence="3">Uncharacterized protein</fullName>
    </submittedName>
</protein>
<dbReference type="Proteomes" id="UP001202328">
    <property type="component" value="Unassembled WGS sequence"/>
</dbReference>
<feature type="coiled-coil region" evidence="1">
    <location>
        <begin position="75"/>
        <end position="102"/>
    </location>
</feature>
<keyword evidence="4" id="KW-1185">Reference proteome</keyword>
<feature type="non-terminal residue" evidence="3">
    <location>
        <position position="105"/>
    </location>
</feature>
<comment type="caution">
    <text evidence="3">The sequence shown here is derived from an EMBL/GenBank/DDBJ whole genome shotgun (WGS) entry which is preliminary data.</text>
</comment>
<accession>A0AAD4S5P9</accession>
<name>A0AAD4S5P9_9MAGN</name>
<reference evidence="3" key="1">
    <citation type="submission" date="2022-04" db="EMBL/GenBank/DDBJ databases">
        <title>A functionally conserved STORR gene fusion in Papaver species that diverged 16.8 million years ago.</title>
        <authorList>
            <person name="Catania T."/>
        </authorList>
    </citation>
    <scope>NUCLEOTIDE SEQUENCE</scope>
    <source>
        <strain evidence="3">S-188037</strain>
    </source>
</reference>